<evidence type="ECO:0000313" key="11">
    <source>
        <dbReference type="EMBL" id="QID56719.1"/>
    </source>
</evidence>
<dbReference type="PANTHER" id="PTHR10210:SF41">
    <property type="entry name" value="RIBOSE-PHOSPHATE PYROPHOSPHOKINASE 1, CHLOROPLASTIC"/>
    <property type="match status" value="1"/>
</dbReference>
<keyword evidence="8" id="KW-0460">Magnesium</keyword>
<keyword evidence="3" id="KW-0479">Metal-binding</keyword>
<dbReference type="GO" id="GO:0006164">
    <property type="term" value="P:purine nucleotide biosynthetic process"/>
    <property type="evidence" value="ECO:0007669"/>
    <property type="project" value="TreeGrafter"/>
</dbReference>
<dbReference type="NCBIfam" id="TIGR01251">
    <property type="entry name" value="ribP_PPkin"/>
    <property type="match status" value="1"/>
</dbReference>
<evidence type="ECO:0000256" key="3">
    <source>
        <dbReference type="ARBA" id="ARBA00022723"/>
    </source>
</evidence>
<dbReference type="GO" id="GO:0000287">
    <property type="term" value="F:magnesium ion binding"/>
    <property type="evidence" value="ECO:0007669"/>
    <property type="project" value="InterPro"/>
</dbReference>
<evidence type="ECO:0000256" key="8">
    <source>
        <dbReference type="ARBA" id="ARBA00022842"/>
    </source>
</evidence>
<reference evidence="11" key="1">
    <citation type="journal article" date="2020" name="Biol. Lett.">
        <title>Evolutionary rates are correlated between cockroach symbionts and mitochondrial genomes.</title>
        <authorList>
            <person name="Arab D.A."/>
            <person name="Bourguignon T."/>
            <person name="Wang Z."/>
            <person name="Ho S.Y.W."/>
            <person name="Lo N."/>
        </authorList>
    </citation>
    <scope>NUCLEOTIDE SEQUENCE</scope>
    <source>
        <strain evidence="11">DHOG2344</strain>
    </source>
</reference>
<evidence type="ECO:0000256" key="7">
    <source>
        <dbReference type="ARBA" id="ARBA00022840"/>
    </source>
</evidence>
<comment type="catalytic activity">
    <reaction evidence="9">
        <text>D-ribose 5-phosphate + ATP = 5-phospho-alpha-D-ribose 1-diphosphate + AMP + H(+)</text>
        <dbReference type="Rhea" id="RHEA:15609"/>
        <dbReference type="ChEBI" id="CHEBI:15378"/>
        <dbReference type="ChEBI" id="CHEBI:30616"/>
        <dbReference type="ChEBI" id="CHEBI:58017"/>
        <dbReference type="ChEBI" id="CHEBI:78346"/>
        <dbReference type="ChEBI" id="CHEBI:456215"/>
        <dbReference type="EC" id="2.7.6.1"/>
    </reaction>
</comment>
<evidence type="ECO:0000256" key="1">
    <source>
        <dbReference type="ARBA" id="ARBA00013247"/>
    </source>
</evidence>
<evidence type="ECO:0000256" key="9">
    <source>
        <dbReference type="ARBA" id="ARBA00049535"/>
    </source>
</evidence>
<name>A0A6G6BXL8_9FLAO</name>
<dbReference type="AlphaFoldDB" id="A0A6G6BXL8"/>
<dbReference type="Pfam" id="PF14572">
    <property type="entry name" value="Pribosyl_synth"/>
    <property type="match status" value="1"/>
</dbReference>
<dbReference type="InterPro" id="IPR000836">
    <property type="entry name" value="PRTase_dom"/>
</dbReference>
<dbReference type="InterPro" id="IPR029057">
    <property type="entry name" value="PRTase-like"/>
</dbReference>
<dbReference type="GO" id="GO:0005524">
    <property type="term" value="F:ATP binding"/>
    <property type="evidence" value="ECO:0007669"/>
    <property type="project" value="UniProtKB-KW"/>
</dbReference>
<evidence type="ECO:0000256" key="2">
    <source>
        <dbReference type="ARBA" id="ARBA00022679"/>
    </source>
</evidence>
<feature type="domain" description="Ribose-phosphate pyrophosphokinase N-terminal" evidence="10">
    <location>
        <begin position="7"/>
        <end position="120"/>
    </location>
</feature>
<dbReference type="PANTHER" id="PTHR10210">
    <property type="entry name" value="RIBOSE-PHOSPHATE DIPHOSPHOKINASE FAMILY MEMBER"/>
    <property type="match status" value="1"/>
</dbReference>
<dbReference type="Gene3D" id="3.40.50.2020">
    <property type="match status" value="2"/>
</dbReference>
<keyword evidence="5" id="KW-0547">Nucleotide-binding</keyword>
<dbReference type="InterPro" id="IPR029099">
    <property type="entry name" value="Pribosyltran_N"/>
</dbReference>
<evidence type="ECO:0000256" key="4">
    <source>
        <dbReference type="ARBA" id="ARBA00022727"/>
    </source>
</evidence>
<dbReference type="NCBIfam" id="NF002320">
    <property type="entry name" value="PRK01259.1"/>
    <property type="match status" value="1"/>
</dbReference>
<dbReference type="EMBL" id="MN042739">
    <property type="protein sequence ID" value="QID56719.1"/>
    <property type="molecule type" value="Genomic_DNA"/>
</dbReference>
<accession>A0A6G6BXL8</accession>
<dbReference type="SUPFAM" id="SSF53271">
    <property type="entry name" value="PRTase-like"/>
    <property type="match status" value="1"/>
</dbReference>
<dbReference type="CDD" id="cd06223">
    <property type="entry name" value="PRTases_typeI"/>
    <property type="match status" value="1"/>
</dbReference>
<dbReference type="GO" id="GO:0004749">
    <property type="term" value="F:ribose phosphate diphosphokinase activity"/>
    <property type="evidence" value="ECO:0007669"/>
    <property type="project" value="UniProtKB-EC"/>
</dbReference>
<dbReference type="GO" id="GO:0006015">
    <property type="term" value="P:5-phosphoribose 1-diphosphate biosynthetic process"/>
    <property type="evidence" value="ECO:0007669"/>
    <property type="project" value="TreeGrafter"/>
</dbReference>
<keyword evidence="7" id="KW-0067">ATP-binding</keyword>
<evidence type="ECO:0000256" key="5">
    <source>
        <dbReference type="ARBA" id="ARBA00022741"/>
    </source>
</evidence>
<evidence type="ECO:0000256" key="6">
    <source>
        <dbReference type="ARBA" id="ARBA00022777"/>
    </source>
</evidence>
<dbReference type="GO" id="GO:0002189">
    <property type="term" value="C:ribose phosphate diphosphokinase complex"/>
    <property type="evidence" value="ECO:0007669"/>
    <property type="project" value="TreeGrafter"/>
</dbReference>
<keyword evidence="6 11" id="KW-0418">Kinase</keyword>
<proteinExistence type="predicted"/>
<dbReference type="GO" id="GO:0009156">
    <property type="term" value="P:ribonucleoside monophosphate biosynthetic process"/>
    <property type="evidence" value="ECO:0007669"/>
    <property type="project" value="InterPro"/>
</dbReference>
<evidence type="ECO:0000259" key="10">
    <source>
        <dbReference type="Pfam" id="PF13793"/>
    </source>
</evidence>
<keyword evidence="4" id="KW-0545">Nucleotide biosynthesis</keyword>
<dbReference type="InterPro" id="IPR005946">
    <property type="entry name" value="Rib-P_diPkinase"/>
</dbReference>
<dbReference type="SMART" id="SM01400">
    <property type="entry name" value="Pribosyltran_N"/>
    <property type="match status" value="1"/>
</dbReference>
<dbReference type="EC" id="2.7.6.1" evidence="1"/>
<protein>
    <recommendedName>
        <fullName evidence="1">ribose-phosphate diphosphokinase</fullName>
        <ecNumber evidence="1">2.7.6.1</ecNumber>
    </recommendedName>
</protein>
<dbReference type="Pfam" id="PF13793">
    <property type="entry name" value="Pribosyltran_N"/>
    <property type="match status" value="1"/>
</dbReference>
<dbReference type="FunFam" id="3.40.50.2020:FF:000007">
    <property type="entry name" value="Ribose-phosphate pyrophosphokinase"/>
    <property type="match status" value="1"/>
</dbReference>
<feature type="non-terminal residue" evidence="11">
    <location>
        <position position="313"/>
    </location>
</feature>
<dbReference type="InterPro" id="IPR000842">
    <property type="entry name" value="PRib_PP_synth_CS"/>
</dbReference>
<sequence>MNQKVLFFSTRSGLKLSKKIVHYYGTLLGKIKFLEFNDGEYTPRFEESVRGCRVFLIGSTFPPVDNLMELLLMCDAARRASAYKITLVIPYFGWARQDHKDQPRTPIAAKLIANLMVASGANRVMTMDLHADQIQGFFDIPVDHVYASRIFIHYINKLKINQLTIASPDMGGAKRARSYAGYLGTDVVICYKERKKANEIEFMNLIGEVKNKNIILIDDMVDTAGTLTEAANLIKQEGAKSVRAIATHPVLSGDAYQRIVNSSIEELVVTDTIPIKHHQYNMNKIKVLSCSSLFAEVMHSVQKDESISNKFFI</sequence>
<dbReference type="GO" id="GO:0005737">
    <property type="term" value="C:cytoplasm"/>
    <property type="evidence" value="ECO:0007669"/>
    <property type="project" value="TreeGrafter"/>
</dbReference>
<dbReference type="PROSITE" id="PS00114">
    <property type="entry name" value="PRPP_SYNTHASE"/>
    <property type="match status" value="1"/>
</dbReference>
<organism evidence="11">
    <name type="scientific">Blattabacterium sp.</name>
    <name type="common">Amazonina sp.</name>
    <dbReference type="NCBI Taxonomy" id="2712787"/>
    <lineage>
        <taxon>Bacteria</taxon>
        <taxon>Pseudomonadati</taxon>
        <taxon>Bacteroidota</taxon>
        <taxon>Flavobacteriia</taxon>
        <taxon>Flavobacteriales</taxon>
        <taxon>Blattabacteriaceae</taxon>
        <taxon>Blattabacterium</taxon>
    </lineage>
</organism>
<keyword evidence="2" id="KW-0808">Transferase</keyword>
<dbReference type="GO" id="GO:0016301">
    <property type="term" value="F:kinase activity"/>
    <property type="evidence" value="ECO:0007669"/>
    <property type="project" value="UniProtKB-KW"/>
</dbReference>